<organism evidence="4 5">
    <name type="scientific">Tanacetum coccineum</name>
    <dbReference type="NCBI Taxonomy" id="301880"/>
    <lineage>
        <taxon>Eukaryota</taxon>
        <taxon>Viridiplantae</taxon>
        <taxon>Streptophyta</taxon>
        <taxon>Embryophyta</taxon>
        <taxon>Tracheophyta</taxon>
        <taxon>Spermatophyta</taxon>
        <taxon>Magnoliopsida</taxon>
        <taxon>eudicotyledons</taxon>
        <taxon>Gunneridae</taxon>
        <taxon>Pentapetalae</taxon>
        <taxon>asterids</taxon>
        <taxon>campanulids</taxon>
        <taxon>Asterales</taxon>
        <taxon>Asteraceae</taxon>
        <taxon>Asteroideae</taxon>
        <taxon>Anthemideae</taxon>
        <taxon>Anthemidinae</taxon>
        <taxon>Tanacetum</taxon>
    </lineage>
</organism>
<feature type="compositionally biased region" description="Basic and acidic residues" evidence="2">
    <location>
        <begin position="8"/>
        <end position="17"/>
    </location>
</feature>
<dbReference type="Pfam" id="PF08284">
    <property type="entry name" value="RVP_2"/>
    <property type="match status" value="1"/>
</dbReference>
<feature type="domain" description="CCHC-type" evidence="3">
    <location>
        <begin position="90"/>
        <end position="105"/>
    </location>
</feature>
<proteinExistence type="predicted"/>
<reference evidence="4" key="1">
    <citation type="journal article" date="2022" name="Int. J. Mol. Sci.">
        <title>Draft Genome of Tanacetum Coccineum: Genomic Comparison of Closely Related Tanacetum-Family Plants.</title>
        <authorList>
            <person name="Yamashiro T."/>
            <person name="Shiraishi A."/>
            <person name="Nakayama K."/>
            <person name="Satake H."/>
        </authorList>
    </citation>
    <scope>NUCLEOTIDE SEQUENCE</scope>
</reference>
<dbReference type="PANTHER" id="PTHR15503:SF42">
    <property type="entry name" value="ZINC FINGER, CCHC-TYPE, RETROTRANSPOSON GAG DOMAIN, ASPARTIC PEPTIDASE DOMAIN PROTEIN-RELATED"/>
    <property type="match status" value="1"/>
</dbReference>
<keyword evidence="4" id="KW-0808">Transferase</keyword>
<keyword evidence="1" id="KW-0863">Zinc-finger</keyword>
<gene>
    <name evidence="4" type="ORF">Tco_1090859</name>
</gene>
<keyword evidence="4" id="KW-0548">Nucleotidyltransferase</keyword>
<keyword evidence="1" id="KW-0862">Zinc</keyword>
<keyword evidence="4" id="KW-0695">RNA-directed DNA polymerase</keyword>
<evidence type="ECO:0000256" key="1">
    <source>
        <dbReference type="PROSITE-ProRule" id="PRU00047"/>
    </source>
</evidence>
<sequence length="213" mass="24036">MEQMSQATDERILEGKKQNQKQGNARAMTTASTERKVSSRSLPVCEHCFTHHVGPCMITCQKCGKVGHKLRYWKEKSVATGANAQHVWTCYDCGEQGYTRNQCPKKVKQEESGEVHSRAYAIKDAEPQGPNVVTGTFLLNNRYASILFDSGSDRSFVDTRFRSMLDINLVKIDARYEVELADGRVVSTNTVLKGYTLNLVNHLFEIELMPIEL</sequence>
<feature type="non-terminal residue" evidence="4">
    <location>
        <position position="213"/>
    </location>
</feature>
<name>A0ABQ5I5E9_9ASTR</name>
<reference evidence="4" key="2">
    <citation type="submission" date="2022-01" db="EMBL/GenBank/DDBJ databases">
        <authorList>
            <person name="Yamashiro T."/>
            <person name="Shiraishi A."/>
            <person name="Satake H."/>
            <person name="Nakayama K."/>
        </authorList>
    </citation>
    <scope>NUCLEOTIDE SEQUENCE</scope>
</reference>
<comment type="caution">
    <text evidence="4">The sequence shown here is derived from an EMBL/GenBank/DDBJ whole genome shotgun (WGS) entry which is preliminary data.</text>
</comment>
<accession>A0ABQ5I5E9</accession>
<dbReference type="PROSITE" id="PS50158">
    <property type="entry name" value="ZF_CCHC"/>
    <property type="match status" value="1"/>
</dbReference>
<protein>
    <submittedName>
        <fullName evidence="4">Reverse transcriptase domain-containing protein</fullName>
    </submittedName>
</protein>
<dbReference type="PANTHER" id="PTHR15503">
    <property type="entry name" value="LDOC1 RELATED"/>
    <property type="match status" value="1"/>
</dbReference>
<dbReference type="Gene3D" id="4.10.60.10">
    <property type="entry name" value="Zinc finger, CCHC-type"/>
    <property type="match status" value="1"/>
</dbReference>
<evidence type="ECO:0000259" key="3">
    <source>
        <dbReference type="PROSITE" id="PS50158"/>
    </source>
</evidence>
<keyword evidence="1" id="KW-0479">Metal-binding</keyword>
<evidence type="ECO:0000256" key="2">
    <source>
        <dbReference type="SAM" id="MobiDB-lite"/>
    </source>
</evidence>
<keyword evidence="5" id="KW-1185">Reference proteome</keyword>
<dbReference type="InterPro" id="IPR001878">
    <property type="entry name" value="Znf_CCHC"/>
</dbReference>
<evidence type="ECO:0000313" key="4">
    <source>
        <dbReference type="EMBL" id="GJT95341.1"/>
    </source>
</evidence>
<dbReference type="CDD" id="cd00303">
    <property type="entry name" value="retropepsin_like"/>
    <property type="match status" value="1"/>
</dbReference>
<feature type="compositionally biased region" description="Polar residues" evidence="2">
    <location>
        <begin position="20"/>
        <end position="32"/>
    </location>
</feature>
<dbReference type="EMBL" id="BQNB010020379">
    <property type="protein sequence ID" value="GJT95341.1"/>
    <property type="molecule type" value="Genomic_DNA"/>
</dbReference>
<dbReference type="Proteomes" id="UP001151760">
    <property type="component" value="Unassembled WGS sequence"/>
</dbReference>
<feature type="region of interest" description="Disordered" evidence="2">
    <location>
        <begin position="1"/>
        <end position="36"/>
    </location>
</feature>
<dbReference type="InterPro" id="IPR032567">
    <property type="entry name" value="RTL1-rel"/>
</dbReference>
<evidence type="ECO:0000313" key="5">
    <source>
        <dbReference type="Proteomes" id="UP001151760"/>
    </source>
</evidence>
<dbReference type="GO" id="GO:0003964">
    <property type="term" value="F:RNA-directed DNA polymerase activity"/>
    <property type="evidence" value="ECO:0007669"/>
    <property type="project" value="UniProtKB-KW"/>
</dbReference>